<dbReference type="AlphaFoldDB" id="A0A6G7VE87"/>
<evidence type="ECO:0000313" key="3">
    <source>
        <dbReference type="Proteomes" id="UP000502699"/>
    </source>
</evidence>
<sequence length="234" mass="25664">MLLVIDIETLPGQSDHARAIARAETKAPGNIKKAESIEAWWAEHGEAAVDEQWRKQALDPALGELCAIGFAIGEDGEADSIVRGLDETENAFLRRALAAINAALRDAPHWHPAMSEAVYPVCHSSSFDFPFLRARCWANRIRPPHWMPGPNDRQGRDFGDTMTWFAGYGGRVSLSKLCACLGLADPKEQGDGRDVLALWKDGQHEALAAYNRADVEATRTAWLIMTGADCEVLA</sequence>
<dbReference type="GO" id="GO:0003676">
    <property type="term" value="F:nucleic acid binding"/>
    <property type="evidence" value="ECO:0007669"/>
    <property type="project" value="InterPro"/>
</dbReference>
<dbReference type="Proteomes" id="UP000502699">
    <property type="component" value="Chromosome"/>
</dbReference>
<dbReference type="KEGG" id="cjap:GWK36_09035"/>
<dbReference type="SUPFAM" id="SSF53098">
    <property type="entry name" value="Ribonuclease H-like"/>
    <property type="match status" value="1"/>
</dbReference>
<name>A0A6G7VE87_9GAMM</name>
<feature type="domain" description="Predicted 3'-5' exonuclease PolB-like" evidence="1">
    <location>
        <begin position="123"/>
        <end position="225"/>
    </location>
</feature>
<evidence type="ECO:0000313" key="2">
    <source>
        <dbReference type="EMBL" id="QIK38107.1"/>
    </source>
</evidence>
<evidence type="ECO:0000259" key="1">
    <source>
        <dbReference type="Pfam" id="PF10108"/>
    </source>
</evidence>
<dbReference type="InterPro" id="IPR036397">
    <property type="entry name" value="RNaseH_sf"/>
</dbReference>
<gene>
    <name evidence="2" type="ORF">GWK36_09035</name>
</gene>
<reference evidence="3" key="1">
    <citation type="submission" date="2020-01" db="EMBL/GenBank/DDBJ databases">
        <title>Caldichromatium gen. nov., sp. nov., a thermophilic purple sulfur bacterium member of the family Chromatiaceae isolated from Nakabusa hot spring, Japan.</title>
        <authorList>
            <person name="Saini M.K."/>
            <person name="Hanada S."/>
            <person name="Tank M."/>
        </authorList>
    </citation>
    <scope>NUCLEOTIDE SEQUENCE [LARGE SCALE GENOMIC DNA]</scope>
    <source>
        <strain evidence="3">No.7</strain>
    </source>
</reference>
<dbReference type="Gene3D" id="3.30.420.10">
    <property type="entry name" value="Ribonuclease H-like superfamily/Ribonuclease H"/>
    <property type="match status" value="1"/>
</dbReference>
<dbReference type="Pfam" id="PF10108">
    <property type="entry name" value="DNA_pol_B_exo2"/>
    <property type="match status" value="1"/>
</dbReference>
<dbReference type="EMBL" id="CP048029">
    <property type="protein sequence ID" value="QIK38107.1"/>
    <property type="molecule type" value="Genomic_DNA"/>
</dbReference>
<proteinExistence type="predicted"/>
<dbReference type="InterPro" id="IPR019288">
    <property type="entry name" value="3'-5'_exonuclease_PolB-like"/>
</dbReference>
<organism evidence="2 3">
    <name type="scientific">Caldichromatium japonicum</name>
    <dbReference type="NCBI Taxonomy" id="2699430"/>
    <lineage>
        <taxon>Bacteria</taxon>
        <taxon>Pseudomonadati</taxon>
        <taxon>Pseudomonadota</taxon>
        <taxon>Gammaproteobacteria</taxon>
        <taxon>Chromatiales</taxon>
        <taxon>Chromatiaceae</taxon>
        <taxon>Caldichromatium</taxon>
    </lineage>
</organism>
<protein>
    <recommendedName>
        <fullName evidence="1">Predicted 3'-5' exonuclease PolB-like domain-containing protein</fullName>
    </recommendedName>
</protein>
<keyword evidence="3" id="KW-1185">Reference proteome</keyword>
<dbReference type="InterPro" id="IPR012337">
    <property type="entry name" value="RNaseH-like_sf"/>
</dbReference>
<accession>A0A6G7VE87</accession>
<dbReference type="RefSeq" id="WP_166270871.1">
    <property type="nucleotide sequence ID" value="NZ_CP048029.1"/>
</dbReference>